<dbReference type="PANTHER" id="PTHR45664:SF13">
    <property type="entry name" value="HOMEOBOX PROTEIN HOX-A3"/>
    <property type="match status" value="1"/>
</dbReference>
<feature type="domain" description="Homeobox" evidence="12">
    <location>
        <begin position="301"/>
        <end position="361"/>
    </location>
</feature>
<evidence type="ECO:0000313" key="14">
    <source>
        <dbReference type="Proteomes" id="UP000197619"/>
    </source>
</evidence>
<feature type="compositionally biased region" description="Acidic residues" evidence="11">
    <location>
        <begin position="384"/>
        <end position="393"/>
    </location>
</feature>
<keyword evidence="7 9" id="KW-0539">Nucleus</keyword>
<evidence type="ECO:0000256" key="3">
    <source>
        <dbReference type="ARBA" id="ARBA00023015"/>
    </source>
</evidence>
<feature type="domain" description="Homeobox" evidence="12">
    <location>
        <begin position="737"/>
        <end position="797"/>
    </location>
</feature>
<evidence type="ECO:0000256" key="7">
    <source>
        <dbReference type="ARBA" id="ARBA00023242"/>
    </source>
</evidence>
<name>A0A218VDU6_9PASE</name>
<comment type="subcellular location">
    <subcellularLocation>
        <location evidence="1 9 10">Nucleus</location>
    </subcellularLocation>
</comment>
<dbReference type="SUPFAM" id="SSF46689">
    <property type="entry name" value="Homeodomain-like"/>
    <property type="match status" value="3"/>
</dbReference>
<dbReference type="CDD" id="cd00086">
    <property type="entry name" value="homeodomain"/>
    <property type="match status" value="3"/>
</dbReference>
<dbReference type="GO" id="GO:0005634">
    <property type="term" value="C:nucleus"/>
    <property type="evidence" value="ECO:0007669"/>
    <property type="project" value="UniProtKB-SubCell"/>
</dbReference>
<feature type="compositionally biased region" description="Polar residues" evidence="11">
    <location>
        <begin position="97"/>
        <end position="107"/>
    </location>
</feature>
<dbReference type="Proteomes" id="UP000197619">
    <property type="component" value="Unassembled WGS sequence"/>
</dbReference>
<sequence>MDERVSAKHKAEKQQFQFSCAGDKSPPGQASSKRARTAYTSAQLVELEKEFHFNRYLCRPRRVEMANLLNLTERQIKIWFQNRRMKYKKDQKGKGMMTSSGGQSPSRSPVPPAAGGYLNSMHSLVNSVPYEPQSPPPFNKPHQNTYGIPASYTAPLNNCPPPQKRYTGTAAVTPEYDTHPLQGNGYGNPHIQGSPVYVGGNYVETMTNSGPSIFGLTHLPHPPSANMDYSGAGPMANNHHHGPCDPHPTYTDLTAHHPSQGRIQEAPKLTHLKKDIKSSWTGTSWTIIDTYPLEIPDSGSGGSRRLRTAYTNTQLLELEKEFHFNKYLCRPRRVEIAALLDLTERQVKVWFQNRRMKHKRQTQCKENQNSEGKFKNLEDPEKAVDEEEEEEEEKSLFEQALSNVSGALLEREGYAFQQNALSQQQAQNAHNGESQTFPVSPLTSNEKNLKHFQHQSPTVQNCLSTMAQNCAAGLNNDSPEALDVPSLQDFNVFSTDSCLQLSDAVSPSLPGSLDSPTDAARMSSFLEYPVLGGEAGACAARAYHPDHGITTFQPCAVSAGSCSGEDRFLAGRGVPISPHRHHHHSPAQPAAYQHHGGLGVSYAHPGCGPTYSAQGFGPAYGPYPLGQDAELGGGFPPCAPAVYSGSISSSAAAQHPLPHQGYAGASAQYVPPPYGQDQQSLPLGTYNHALSPLHAGHRENTRSPSTETSPPAQTFDWMKVKRNPPKTGKAGEYGFVGQPNTVRTNFTTKQLTELEKEFHFNKYLTRARRVEIAASLQLNETQVKIWFQNRRMKQKKREKEGLLPISPATPTGCEEKAEDSSEKSCSSPCSASPASSASDTLAASN</sequence>
<dbReference type="InterPro" id="IPR020479">
    <property type="entry name" value="HD_metazoa"/>
</dbReference>
<feature type="DNA-binding region" description="Homeobox" evidence="9">
    <location>
        <begin position="739"/>
        <end position="798"/>
    </location>
</feature>
<evidence type="ECO:0000256" key="5">
    <source>
        <dbReference type="ARBA" id="ARBA00023155"/>
    </source>
</evidence>
<dbReference type="Gene3D" id="1.10.10.60">
    <property type="entry name" value="Homeodomain-like"/>
    <property type="match status" value="3"/>
</dbReference>
<feature type="compositionally biased region" description="Polar residues" evidence="11">
    <location>
        <begin position="702"/>
        <end position="712"/>
    </location>
</feature>
<organism evidence="13 14">
    <name type="scientific">Lonchura striata</name>
    <name type="common">white-rumped munia</name>
    <dbReference type="NCBI Taxonomy" id="40157"/>
    <lineage>
        <taxon>Eukaryota</taxon>
        <taxon>Metazoa</taxon>
        <taxon>Chordata</taxon>
        <taxon>Craniata</taxon>
        <taxon>Vertebrata</taxon>
        <taxon>Euteleostomi</taxon>
        <taxon>Archelosauria</taxon>
        <taxon>Archosauria</taxon>
        <taxon>Dinosauria</taxon>
        <taxon>Saurischia</taxon>
        <taxon>Theropoda</taxon>
        <taxon>Coelurosauria</taxon>
        <taxon>Aves</taxon>
        <taxon>Neognathae</taxon>
        <taxon>Neoaves</taxon>
        <taxon>Telluraves</taxon>
        <taxon>Australaves</taxon>
        <taxon>Passeriformes</taxon>
        <taxon>Passeroidea</taxon>
        <taxon>Estrildidae</taxon>
        <taxon>Estrildinae</taxon>
        <taxon>Lonchura</taxon>
    </lineage>
</organism>
<dbReference type="FunFam" id="1.10.10.60:FF:000372">
    <property type="entry name" value="Homeobox B3"/>
    <property type="match status" value="1"/>
</dbReference>
<feature type="domain" description="Homeobox" evidence="12">
    <location>
        <begin position="30"/>
        <end position="90"/>
    </location>
</feature>
<dbReference type="PROSITE" id="PS00027">
    <property type="entry name" value="HOMEOBOX_1"/>
    <property type="match status" value="3"/>
</dbReference>
<comment type="caution">
    <text evidence="13">The sequence shown here is derived from an EMBL/GenBank/DDBJ whole genome shotgun (WGS) entry which is preliminary data.</text>
</comment>
<dbReference type="PROSITE" id="PS50071">
    <property type="entry name" value="HOMEOBOX_2"/>
    <property type="match status" value="3"/>
</dbReference>
<feature type="DNA-binding region" description="Homeobox" evidence="9">
    <location>
        <begin position="303"/>
        <end position="362"/>
    </location>
</feature>
<proteinExistence type="inferred from homology"/>
<evidence type="ECO:0000256" key="10">
    <source>
        <dbReference type="RuleBase" id="RU000682"/>
    </source>
</evidence>
<evidence type="ECO:0000256" key="11">
    <source>
        <dbReference type="SAM" id="MobiDB-lite"/>
    </source>
</evidence>
<evidence type="ECO:0000256" key="4">
    <source>
        <dbReference type="ARBA" id="ARBA00023125"/>
    </source>
</evidence>
<keyword evidence="2" id="KW-0217">Developmental protein</keyword>
<dbReference type="STRING" id="299123.ENSLSDP00000001065"/>
<evidence type="ECO:0000256" key="8">
    <source>
        <dbReference type="ARBA" id="ARBA00038135"/>
    </source>
</evidence>
<evidence type="ECO:0000256" key="1">
    <source>
        <dbReference type="ARBA" id="ARBA00004123"/>
    </source>
</evidence>
<feature type="region of interest" description="Disordered" evidence="11">
    <location>
        <begin position="695"/>
        <end position="714"/>
    </location>
</feature>
<dbReference type="SMART" id="SM00389">
    <property type="entry name" value="HOX"/>
    <property type="match status" value="3"/>
</dbReference>
<dbReference type="InterPro" id="IPR025281">
    <property type="entry name" value="DUF4074"/>
</dbReference>
<keyword evidence="5 9" id="KW-0371">Homeobox</keyword>
<dbReference type="PANTHER" id="PTHR45664">
    <property type="entry name" value="PROTEIN ZERKNUELLT 1-RELATED"/>
    <property type="match status" value="1"/>
</dbReference>
<dbReference type="AlphaFoldDB" id="A0A218VDU6"/>
<feature type="region of interest" description="Disordered" evidence="11">
    <location>
        <begin position="421"/>
        <end position="443"/>
    </location>
</feature>
<reference evidence="13 14" key="1">
    <citation type="submission" date="2017-05" db="EMBL/GenBank/DDBJ databases">
        <title>Genome of assembly of the Bengalese finch, Lonchura striata domestica.</title>
        <authorList>
            <person name="Colquitt B.M."/>
            <person name="Brainard M.S."/>
        </authorList>
    </citation>
    <scope>NUCLEOTIDE SEQUENCE [LARGE SCALE GENOMIC DNA]</scope>
    <source>
        <strain evidence="13">White83orange57</strain>
    </source>
</reference>
<dbReference type="PRINTS" id="PR00024">
    <property type="entry name" value="HOMEOBOX"/>
</dbReference>
<feature type="region of interest" description="Disordered" evidence="11">
    <location>
        <begin position="1"/>
        <end position="34"/>
    </location>
</feature>
<evidence type="ECO:0000256" key="6">
    <source>
        <dbReference type="ARBA" id="ARBA00023163"/>
    </source>
</evidence>
<feature type="compositionally biased region" description="Low complexity" evidence="11">
    <location>
        <begin position="421"/>
        <end position="431"/>
    </location>
</feature>
<feature type="compositionally biased region" description="Low complexity" evidence="11">
    <location>
        <begin position="823"/>
        <end position="839"/>
    </location>
</feature>
<dbReference type="FunFam" id="1.10.10.60:FF:000145">
    <property type="entry name" value="homeobox protein Hox-A2"/>
    <property type="match status" value="1"/>
</dbReference>
<dbReference type="EMBL" id="MUZQ01000004">
    <property type="protein sequence ID" value="OWK64255.1"/>
    <property type="molecule type" value="Genomic_DNA"/>
</dbReference>
<dbReference type="GO" id="GO:0000981">
    <property type="term" value="F:DNA-binding transcription factor activity, RNA polymerase II-specific"/>
    <property type="evidence" value="ECO:0007669"/>
    <property type="project" value="InterPro"/>
</dbReference>
<gene>
    <name evidence="13" type="primary">HOXA3</name>
    <name evidence="13" type="ORF">RLOC_00008715</name>
</gene>
<comment type="similarity">
    <text evidence="8">Belongs to the Antp homeobox family. Proboscipedia subfamily.</text>
</comment>
<dbReference type="InterPro" id="IPR009057">
    <property type="entry name" value="Homeodomain-like_sf"/>
</dbReference>
<evidence type="ECO:0000256" key="9">
    <source>
        <dbReference type="PROSITE-ProRule" id="PRU00108"/>
    </source>
</evidence>
<feature type="region of interest" description="Disordered" evidence="11">
    <location>
        <begin position="793"/>
        <end position="845"/>
    </location>
</feature>
<keyword evidence="3" id="KW-0805">Transcription regulation</keyword>
<dbReference type="Pfam" id="PF13293">
    <property type="entry name" value="DUF4074"/>
    <property type="match status" value="1"/>
</dbReference>
<dbReference type="InterPro" id="IPR017970">
    <property type="entry name" value="Homeobox_CS"/>
</dbReference>
<evidence type="ECO:0000256" key="2">
    <source>
        <dbReference type="ARBA" id="ARBA00022473"/>
    </source>
</evidence>
<feature type="compositionally biased region" description="Basic and acidic residues" evidence="11">
    <location>
        <begin position="372"/>
        <end position="383"/>
    </location>
</feature>
<dbReference type="GO" id="GO:0009952">
    <property type="term" value="P:anterior/posterior pattern specification"/>
    <property type="evidence" value="ECO:0007669"/>
    <property type="project" value="TreeGrafter"/>
</dbReference>
<protein>
    <submittedName>
        <fullName evidence="13">Homeobox protein Hox-A3</fullName>
    </submittedName>
</protein>
<feature type="compositionally biased region" description="Polar residues" evidence="11">
    <location>
        <begin position="432"/>
        <end position="443"/>
    </location>
</feature>
<keyword evidence="14" id="KW-1185">Reference proteome</keyword>
<dbReference type="InterPro" id="IPR001356">
    <property type="entry name" value="HD"/>
</dbReference>
<keyword evidence="6" id="KW-0804">Transcription</keyword>
<accession>A0A218VDU6</accession>
<evidence type="ECO:0000313" key="13">
    <source>
        <dbReference type="EMBL" id="OWK64255.1"/>
    </source>
</evidence>
<feature type="DNA-binding region" description="Homeobox" evidence="9">
    <location>
        <begin position="32"/>
        <end position="91"/>
    </location>
</feature>
<dbReference type="GO" id="GO:0000978">
    <property type="term" value="F:RNA polymerase II cis-regulatory region sequence-specific DNA binding"/>
    <property type="evidence" value="ECO:0007669"/>
    <property type="project" value="TreeGrafter"/>
</dbReference>
<feature type="region of interest" description="Disordered" evidence="11">
    <location>
        <begin position="89"/>
        <end position="111"/>
    </location>
</feature>
<evidence type="ECO:0000259" key="12">
    <source>
        <dbReference type="PROSITE" id="PS50071"/>
    </source>
</evidence>
<dbReference type="Pfam" id="PF00046">
    <property type="entry name" value="Homeodomain"/>
    <property type="match status" value="3"/>
</dbReference>
<feature type="compositionally biased region" description="Basic and acidic residues" evidence="11">
    <location>
        <begin position="813"/>
        <end position="822"/>
    </location>
</feature>
<feature type="region of interest" description="Disordered" evidence="11">
    <location>
        <begin position="358"/>
        <end position="394"/>
    </location>
</feature>
<dbReference type="FunFam" id="1.10.10.60:FF:000113">
    <property type="entry name" value="homeobox protein Hox-B1"/>
    <property type="match status" value="1"/>
</dbReference>
<keyword evidence="4 9" id="KW-0238">DNA-binding</keyword>
<dbReference type="GO" id="GO:0048704">
    <property type="term" value="P:embryonic skeletal system morphogenesis"/>
    <property type="evidence" value="ECO:0007669"/>
    <property type="project" value="TreeGrafter"/>
</dbReference>